<comment type="caution">
    <text evidence="11">The sequence shown here is derived from an EMBL/GenBank/DDBJ whole genome shotgun (WGS) entry which is preliminary data.</text>
</comment>
<dbReference type="FunFam" id="3.40.50.300:FF:000016">
    <property type="entry name" value="Oligopeptide ABC transporter ATP-binding component"/>
    <property type="match status" value="1"/>
</dbReference>
<evidence type="ECO:0000256" key="2">
    <source>
        <dbReference type="ARBA" id="ARBA00005417"/>
    </source>
</evidence>
<dbReference type="InterPro" id="IPR003439">
    <property type="entry name" value="ABC_transporter-like_ATP-bd"/>
</dbReference>
<sequence length="277" mass="31346">MSKEKLIEIQNLSVAFTKNQVTTPIFSGLSFDIYQGETVCLVGESGSGKSVTAKAIMQLLPTETASYPEGEIWFNGRNLLALHEQEMERIRGDQIAMVFQDALSALNPVYTIGTQMVDLIRLHSKEKVSKRQALEQAQRLLEQVDIRHADEVVKQYPFQLSGGMRQRVMIAMALSTRPRLLIADEPTTALDVTVQSNILKLIRQLKQQYDMTIMFITHDLGVVYEMADRVLVLRQGELVEAGTRDDIFTRPSHAYTKQLLNSMPRIYYQEQTPGAKP</sequence>
<feature type="domain" description="ABC transporter" evidence="10">
    <location>
        <begin position="7"/>
        <end position="260"/>
    </location>
</feature>
<dbReference type="SMART" id="SM00382">
    <property type="entry name" value="AAA"/>
    <property type="match status" value="1"/>
</dbReference>
<comment type="subcellular location">
    <subcellularLocation>
        <location evidence="1">Cell membrane</location>
        <topology evidence="1">Peripheral membrane protein</topology>
    </subcellularLocation>
</comment>
<dbReference type="CDD" id="cd03257">
    <property type="entry name" value="ABC_NikE_OppD_transporters"/>
    <property type="match status" value="1"/>
</dbReference>
<evidence type="ECO:0000256" key="1">
    <source>
        <dbReference type="ARBA" id="ARBA00004202"/>
    </source>
</evidence>
<keyword evidence="7" id="KW-0067">ATP-binding</keyword>
<dbReference type="Gene3D" id="3.40.50.300">
    <property type="entry name" value="P-loop containing nucleotide triphosphate hydrolases"/>
    <property type="match status" value="1"/>
</dbReference>
<evidence type="ECO:0000256" key="7">
    <source>
        <dbReference type="ARBA" id="ARBA00022840"/>
    </source>
</evidence>
<evidence type="ECO:0000256" key="3">
    <source>
        <dbReference type="ARBA" id="ARBA00022448"/>
    </source>
</evidence>
<dbReference type="InterPro" id="IPR013563">
    <property type="entry name" value="Oligopep_ABC_C"/>
</dbReference>
<evidence type="ECO:0000256" key="8">
    <source>
        <dbReference type="ARBA" id="ARBA00022967"/>
    </source>
</evidence>
<gene>
    <name evidence="11" type="ORF">J41TS12_26520</name>
</gene>
<evidence type="ECO:0000313" key="11">
    <source>
        <dbReference type="EMBL" id="GIO37791.1"/>
    </source>
</evidence>
<dbReference type="EMBL" id="BORR01000009">
    <property type="protein sequence ID" value="GIO37791.1"/>
    <property type="molecule type" value="Genomic_DNA"/>
</dbReference>
<dbReference type="PROSITE" id="PS00211">
    <property type="entry name" value="ABC_TRANSPORTER_1"/>
    <property type="match status" value="1"/>
</dbReference>
<dbReference type="InterPro" id="IPR003593">
    <property type="entry name" value="AAA+_ATPase"/>
</dbReference>
<evidence type="ECO:0000256" key="9">
    <source>
        <dbReference type="ARBA" id="ARBA00023136"/>
    </source>
</evidence>
<protein>
    <recommendedName>
        <fullName evidence="10">ABC transporter domain-containing protein</fullName>
    </recommendedName>
</protein>
<name>A0A919XR79_9BACL</name>
<evidence type="ECO:0000256" key="6">
    <source>
        <dbReference type="ARBA" id="ARBA00022741"/>
    </source>
</evidence>
<dbReference type="Proteomes" id="UP000681162">
    <property type="component" value="Unassembled WGS sequence"/>
</dbReference>
<dbReference type="PANTHER" id="PTHR43297:SF14">
    <property type="entry name" value="ATPASE AAA-TYPE CORE DOMAIN-CONTAINING PROTEIN"/>
    <property type="match status" value="1"/>
</dbReference>
<dbReference type="RefSeq" id="WP_212940025.1">
    <property type="nucleotide sequence ID" value="NZ_BORR01000009.1"/>
</dbReference>
<dbReference type="Pfam" id="PF00005">
    <property type="entry name" value="ABC_tran"/>
    <property type="match status" value="1"/>
</dbReference>
<dbReference type="SUPFAM" id="SSF52540">
    <property type="entry name" value="P-loop containing nucleoside triphosphate hydrolases"/>
    <property type="match status" value="1"/>
</dbReference>
<dbReference type="GO" id="GO:0005524">
    <property type="term" value="F:ATP binding"/>
    <property type="evidence" value="ECO:0007669"/>
    <property type="project" value="UniProtKB-KW"/>
</dbReference>
<dbReference type="InterPro" id="IPR050388">
    <property type="entry name" value="ABC_Ni/Peptide_Import"/>
</dbReference>
<dbReference type="PANTHER" id="PTHR43297">
    <property type="entry name" value="OLIGOPEPTIDE TRANSPORT ATP-BINDING PROTEIN APPD"/>
    <property type="match status" value="1"/>
</dbReference>
<keyword evidence="3" id="KW-0813">Transport</keyword>
<evidence type="ECO:0000256" key="4">
    <source>
        <dbReference type="ARBA" id="ARBA00022475"/>
    </source>
</evidence>
<dbReference type="InterPro" id="IPR027417">
    <property type="entry name" value="P-loop_NTPase"/>
</dbReference>
<dbReference type="InterPro" id="IPR017871">
    <property type="entry name" value="ABC_transporter-like_CS"/>
</dbReference>
<evidence type="ECO:0000259" key="10">
    <source>
        <dbReference type="PROSITE" id="PS50893"/>
    </source>
</evidence>
<accession>A0A919XR79</accession>
<reference evidence="11 12" key="1">
    <citation type="submission" date="2021-03" db="EMBL/GenBank/DDBJ databases">
        <title>Antimicrobial resistance genes in bacteria isolated from Japanese honey, and their potential for conferring macrolide and lincosamide resistance in the American foulbrood pathogen Paenibacillus larvae.</title>
        <authorList>
            <person name="Okamoto M."/>
            <person name="Kumagai M."/>
            <person name="Kanamori H."/>
            <person name="Takamatsu D."/>
        </authorList>
    </citation>
    <scope>NUCLEOTIDE SEQUENCE [LARGE SCALE GENOMIC DNA]</scope>
    <source>
        <strain evidence="11 12">J41TS12</strain>
    </source>
</reference>
<keyword evidence="6" id="KW-0547">Nucleotide-binding</keyword>
<dbReference type="AlphaFoldDB" id="A0A919XR79"/>
<proteinExistence type="inferred from homology"/>
<dbReference type="PROSITE" id="PS50893">
    <property type="entry name" value="ABC_TRANSPORTER_2"/>
    <property type="match status" value="1"/>
</dbReference>
<organism evidence="11 12">
    <name type="scientific">Paenibacillus antibioticophila</name>
    <dbReference type="NCBI Taxonomy" id="1274374"/>
    <lineage>
        <taxon>Bacteria</taxon>
        <taxon>Bacillati</taxon>
        <taxon>Bacillota</taxon>
        <taxon>Bacilli</taxon>
        <taxon>Bacillales</taxon>
        <taxon>Paenibacillaceae</taxon>
        <taxon>Paenibacillus</taxon>
    </lineage>
</organism>
<keyword evidence="5" id="KW-0997">Cell inner membrane</keyword>
<dbReference type="GO" id="GO:0015833">
    <property type="term" value="P:peptide transport"/>
    <property type="evidence" value="ECO:0007669"/>
    <property type="project" value="InterPro"/>
</dbReference>
<comment type="similarity">
    <text evidence="2">Belongs to the ABC transporter superfamily.</text>
</comment>
<keyword evidence="12" id="KW-1185">Reference proteome</keyword>
<dbReference type="GO" id="GO:0005886">
    <property type="term" value="C:plasma membrane"/>
    <property type="evidence" value="ECO:0007669"/>
    <property type="project" value="UniProtKB-SubCell"/>
</dbReference>
<keyword evidence="8" id="KW-1278">Translocase</keyword>
<keyword evidence="9" id="KW-0472">Membrane</keyword>
<dbReference type="GO" id="GO:0016887">
    <property type="term" value="F:ATP hydrolysis activity"/>
    <property type="evidence" value="ECO:0007669"/>
    <property type="project" value="InterPro"/>
</dbReference>
<keyword evidence="4" id="KW-1003">Cell membrane</keyword>
<dbReference type="Pfam" id="PF08352">
    <property type="entry name" value="oligo_HPY"/>
    <property type="match status" value="1"/>
</dbReference>
<evidence type="ECO:0000256" key="5">
    <source>
        <dbReference type="ARBA" id="ARBA00022519"/>
    </source>
</evidence>
<evidence type="ECO:0000313" key="12">
    <source>
        <dbReference type="Proteomes" id="UP000681162"/>
    </source>
</evidence>